<gene>
    <name evidence="3" type="ORF">Malapachy_1940</name>
</gene>
<reference evidence="3 4" key="1">
    <citation type="submission" date="2015-07" db="EMBL/GenBank/DDBJ databases">
        <title>Draft Genome Sequence of Malassezia furfur CBS1878 and Malassezia pachydermatis CBS1879.</title>
        <authorList>
            <person name="Triana S."/>
            <person name="Ohm R."/>
            <person name="Gonzalez A."/>
            <person name="DeCock H."/>
            <person name="Restrepo S."/>
            <person name="Celis A."/>
        </authorList>
    </citation>
    <scope>NUCLEOTIDE SEQUENCE [LARGE SCALE GENOMIC DNA]</scope>
    <source>
        <strain evidence="3 4">CBS 1879</strain>
    </source>
</reference>
<feature type="compositionally biased region" description="Low complexity" evidence="2">
    <location>
        <begin position="80"/>
        <end position="93"/>
    </location>
</feature>
<name>A0A0M8MJM2_9BASI</name>
<dbReference type="EMBL" id="LGAV01000005">
    <property type="protein sequence ID" value="KOS13806.1"/>
    <property type="molecule type" value="Genomic_DNA"/>
</dbReference>
<organism evidence="3 4">
    <name type="scientific">Malassezia pachydermatis</name>
    <dbReference type="NCBI Taxonomy" id="77020"/>
    <lineage>
        <taxon>Eukaryota</taxon>
        <taxon>Fungi</taxon>
        <taxon>Dikarya</taxon>
        <taxon>Basidiomycota</taxon>
        <taxon>Ustilaginomycotina</taxon>
        <taxon>Malasseziomycetes</taxon>
        <taxon>Malasseziales</taxon>
        <taxon>Malasseziaceae</taxon>
        <taxon>Malassezia</taxon>
    </lineage>
</organism>
<evidence type="ECO:0000313" key="4">
    <source>
        <dbReference type="Proteomes" id="UP000037751"/>
    </source>
</evidence>
<accession>A0A0M8MJM2</accession>
<dbReference type="RefSeq" id="XP_017991438.1">
    <property type="nucleotide sequence ID" value="XM_018136436.1"/>
</dbReference>
<dbReference type="SMART" id="SM00268">
    <property type="entry name" value="ACTIN"/>
    <property type="match status" value="1"/>
</dbReference>
<dbReference type="PANTHER" id="PTHR11937">
    <property type="entry name" value="ACTIN"/>
    <property type="match status" value="1"/>
</dbReference>
<keyword evidence="4" id="KW-1185">Reference proteome</keyword>
<proteinExistence type="inferred from homology"/>
<dbReference type="SUPFAM" id="SSF53067">
    <property type="entry name" value="Actin-like ATPase domain"/>
    <property type="match status" value="2"/>
</dbReference>
<dbReference type="GeneID" id="28728311"/>
<dbReference type="Proteomes" id="UP000037751">
    <property type="component" value="Unassembled WGS sequence"/>
</dbReference>
<comment type="similarity">
    <text evidence="1">Belongs to the actin family.</text>
</comment>
<evidence type="ECO:0000313" key="3">
    <source>
        <dbReference type="EMBL" id="KOS13806.1"/>
    </source>
</evidence>
<dbReference type="OrthoDB" id="5572108at2759"/>
<dbReference type="Pfam" id="PF00022">
    <property type="entry name" value="Actin"/>
    <property type="match status" value="1"/>
</dbReference>
<feature type="region of interest" description="Disordered" evidence="2">
    <location>
        <begin position="552"/>
        <end position="619"/>
    </location>
</feature>
<dbReference type="Gene3D" id="3.30.420.40">
    <property type="match status" value="2"/>
</dbReference>
<comment type="caution">
    <text evidence="3">The sequence shown here is derived from an EMBL/GenBank/DDBJ whole genome shotgun (WGS) entry which is preliminary data.</text>
</comment>
<dbReference type="VEuPathDB" id="FungiDB:Malapachy_1940"/>
<dbReference type="Gene3D" id="3.90.640.10">
    <property type="entry name" value="Actin, Chain A, domain 4"/>
    <property type="match status" value="1"/>
</dbReference>
<feature type="compositionally biased region" description="Low complexity" evidence="2">
    <location>
        <begin position="586"/>
        <end position="603"/>
    </location>
</feature>
<sequence>MPPKKQELPPTAPADETRSLPWAYTSFHPPPFVNAKNVSSSYLKSEAQTWASRASRPTKRAKRDAETDAGENDEAEETAESAAATEESDSASASAKRLVVHLGSDFVRVGRSNDLYPTLVPNVVARRGAEPHPLPPSPEPMPASEASFETLRAELRSIMRQYKLRPVTHGWQSANSYNASVQPEKIAEHNDVYHVGFVDEASIPGPIAVGQEALRLSSLSSGEPSMWTLFRPWARGMLNVETYATSYGTSCIEALLGDVQHILRHAFSLPSSVPDGSSASPGLGIPEAEYGDYSVLLLVPDSFSRRDIRALGHVLLRYMGFAALHVQTEGLCATFGAGLSAACVVDIGATSIGISCVEEGLVLPETRITLSYGGRDMSAFFGDVLRGSSFPYKELDLQRRVCDMALLDELKERFVTLQPSQVGLNLYDFTVRWPGVVSQKYALRLYDEPILAGLMLFHPELVAAMASSRPLPFPRRRWSSASVETSMVDEPELLNTLSMTNPSLGGNEASELTASATHDLTPTLAMFGCVQTKVPDPVMALVDPSRVLPAVDTTTATSSPAPPGGGGASTPMNATSSPAPGATDGPTASATEATEKTAAIPAKNGPASSKGTTSSVPQTSAMASQAAKCQAAAMQAAQAHDIDIVGEAAMTPLDRAVFQSLLASTGSIDGTLNSGAEERLRRLANNIVCIGGAARISGLAEALEARVSMLLAEHYTPSDPARVPAVQVPASFTAPQAVVIPPPRNLDPASLAWKGLAVLAHLDAMQELWVQAADWDTLGYRALKEKSLFL</sequence>
<evidence type="ECO:0000256" key="2">
    <source>
        <dbReference type="SAM" id="MobiDB-lite"/>
    </source>
</evidence>
<dbReference type="AlphaFoldDB" id="A0A0M8MJM2"/>
<dbReference type="STRING" id="77020.A0A0M8MJM2"/>
<dbReference type="InterPro" id="IPR043129">
    <property type="entry name" value="ATPase_NBD"/>
</dbReference>
<dbReference type="InterPro" id="IPR004000">
    <property type="entry name" value="Actin"/>
</dbReference>
<feature type="compositionally biased region" description="Polar residues" evidence="2">
    <location>
        <begin position="36"/>
        <end position="52"/>
    </location>
</feature>
<feature type="region of interest" description="Disordered" evidence="2">
    <location>
        <begin position="1"/>
        <end position="93"/>
    </location>
</feature>
<evidence type="ECO:0000256" key="1">
    <source>
        <dbReference type="RuleBase" id="RU000487"/>
    </source>
</evidence>
<dbReference type="CDD" id="cd10206">
    <property type="entry name" value="ASKHA_NBD_Arp8-like"/>
    <property type="match status" value="1"/>
</dbReference>
<feature type="compositionally biased region" description="Acidic residues" evidence="2">
    <location>
        <begin position="67"/>
        <end position="79"/>
    </location>
</feature>
<protein>
    <submittedName>
        <fullName evidence="3">Actin-like atpase domain-containing protein</fullName>
    </submittedName>
</protein>
<feature type="compositionally biased region" description="Polar residues" evidence="2">
    <location>
        <begin position="606"/>
        <end position="619"/>
    </location>
</feature>